<dbReference type="InterPro" id="IPR014567">
    <property type="entry name" value="UCP031900"/>
</dbReference>
<organism evidence="2 3">
    <name type="scientific">Sphingomonas jatrophae</name>
    <dbReference type="NCBI Taxonomy" id="1166337"/>
    <lineage>
        <taxon>Bacteria</taxon>
        <taxon>Pseudomonadati</taxon>
        <taxon>Pseudomonadota</taxon>
        <taxon>Alphaproteobacteria</taxon>
        <taxon>Sphingomonadales</taxon>
        <taxon>Sphingomonadaceae</taxon>
        <taxon>Sphingomonas</taxon>
    </lineage>
</organism>
<dbReference type="Gene3D" id="2.130.10.10">
    <property type="entry name" value="YVTN repeat-like/Quinoprotein amine dehydrogenase"/>
    <property type="match status" value="1"/>
</dbReference>
<name>A0A1I6LI78_9SPHN</name>
<dbReference type="InterPro" id="IPR027372">
    <property type="entry name" value="Phytase-like_dom"/>
</dbReference>
<sequence length="341" mass="37756">MLAAVQLATPWRVTREHRKRPPVRALRLFPALAMLLATASVPFAAHDPHAPIRAWPVLLDLDRPALRTLGQLRFVRGWALASANASFGGISGLVAWRGRLMAVSDTGTAISFRLHDGQIVSPWIRPLPGLARRARKKYRDTESLTIDPATGRLWVATETNNEVWRFAADFARAEAVARPPAMHDWPDNGGAESMTRLPDGRFVVVAEHREGRRPRTAELLVFPGDPTAGVRPIRLDYRRPRGCVPSDAAALPDGRLLVLNRCFTLRHGFSAVLERVDLNQGRRSDLLVGEEIARFARPITLDNLEAVAVEAVPGGARLWIASDDNFSIAQRTLLLEFILPD</sequence>
<evidence type="ECO:0000313" key="2">
    <source>
        <dbReference type="EMBL" id="SFS03008.1"/>
    </source>
</evidence>
<dbReference type="AlphaFoldDB" id="A0A1I6LI78"/>
<dbReference type="Proteomes" id="UP000198824">
    <property type="component" value="Unassembled WGS sequence"/>
</dbReference>
<reference evidence="2 3" key="1">
    <citation type="submission" date="2016-10" db="EMBL/GenBank/DDBJ databases">
        <authorList>
            <person name="de Groot N.N."/>
        </authorList>
    </citation>
    <scope>NUCLEOTIDE SEQUENCE [LARGE SCALE GENOMIC DNA]</scope>
    <source>
        <strain evidence="2 3">S5-249</strain>
    </source>
</reference>
<dbReference type="SUPFAM" id="SSF101898">
    <property type="entry name" value="NHL repeat"/>
    <property type="match status" value="1"/>
</dbReference>
<dbReference type="STRING" id="1166337.SAMN05192580_2754"/>
<dbReference type="EMBL" id="FOZG01000002">
    <property type="protein sequence ID" value="SFS03008.1"/>
    <property type="molecule type" value="Genomic_DNA"/>
</dbReference>
<accession>A0A1I6LI78</accession>
<evidence type="ECO:0000259" key="1">
    <source>
        <dbReference type="Pfam" id="PF13449"/>
    </source>
</evidence>
<feature type="domain" description="Phytase-like" evidence="1">
    <location>
        <begin position="86"/>
        <end position="326"/>
    </location>
</feature>
<dbReference type="Pfam" id="PF13449">
    <property type="entry name" value="Phytase-like"/>
    <property type="match status" value="1"/>
</dbReference>
<gene>
    <name evidence="2" type="ORF">SAMN05192580_2754</name>
</gene>
<dbReference type="PIRSF" id="PIRSF031900">
    <property type="entry name" value="UCP031900"/>
    <property type="match status" value="1"/>
</dbReference>
<protein>
    <recommendedName>
        <fullName evidence="1">Phytase-like domain-containing protein</fullName>
    </recommendedName>
</protein>
<dbReference type="InterPro" id="IPR015943">
    <property type="entry name" value="WD40/YVTN_repeat-like_dom_sf"/>
</dbReference>
<keyword evidence="3" id="KW-1185">Reference proteome</keyword>
<evidence type="ECO:0000313" key="3">
    <source>
        <dbReference type="Proteomes" id="UP000198824"/>
    </source>
</evidence>
<proteinExistence type="predicted"/>